<dbReference type="GO" id="GO:0005886">
    <property type="term" value="C:plasma membrane"/>
    <property type="evidence" value="ECO:0007669"/>
    <property type="project" value="UniProtKB-SubCell"/>
</dbReference>
<sequence length="229" mass="25967">MTEQLESIGSIAIELTVGLFGLLLLTKVMGRASMSEATPFDFISMIVVGDFVSDAIYDPETHILKVLFAIFFWGILIYMIDFITLKLHKTRAFFESQPVIVIRNGIIDRMALKKNKVDINHLQMLLRDREIFSIREISFAILEPNGKVSVIKKPEYGTVNRNDLSLPVHAVSVPVTLISDGVIIRKNLKEAGKTENWLKDELAKRSIENSSQVMLAEWRDEDGLFLQTK</sequence>
<feature type="domain" description="YetF-like N-terminal transmembrane" evidence="9">
    <location>
        <begin position="10"/>
        <end position="83"/>
    </location>
</feature>
<proteinExistence type="inferred from homology"/>
<dbReference type="InterPro" id="IPR007353">
    <property type="entry name" value="DUF421"/>
</dbReference>
<feature type="transmembrane region" description="Helical" evidence="7">
    <location>
        <begin position="63"/>
        <end position="83"/>
    </location>
</feature>
<dbReference type="PANTHER" id="PTHR34582">
    <property type="entry name" value="UPF0702 TRANSMEMBRANE PROTEIN YCAP"/>
    <property type="match status" value="1"/>
</dbReference>
<dbReference type="AlphaFoldDB" id="A0A4Z0GSX9"/>
<gene>
    <name evidence="10" type="ORF">E4665_00050</name>
</gene>
<comment type="subcellular location">
    <subcellularLocation>
        <location evidence="1">Cell membrane</location>
        <topology evidence="1">Multi-pass membrane protein</topology>
    </subcellularLocation>
</comment>
<evidence type="ECO:0000256" key="5">
    <source>
        <dbReference type="ARBA" id="ARBA00022989"/>
    </source>
</evidence>
<evidence type="ECO:0000256" key="6">
    <source>
        <dbReference type="ARBA" id="ARBA00023136"/>
    </source>
</evidence>
<evidence type="ECO:0000256" key="1">
    <source>
        <dbReference type="ARBA" id="ARBA00004651"/>
    </source>
</evidence>
<dbReference type="Pfam" id="PF04239">
    <property type="entry name" value="DUF421"/>
    <property type="match status" value="1"/>
</dbReference>
<dbReference type="Gene3D" id="3.30.240.20">
    <property type="entry name" value="bsu07140 like domains"/>
    <property type="match status" value="2"/>
</dbReference>
<feature type="domain" description="YetF C-terminal" evidence="8">
    <location>
        <begin position="86"/>
        <end position="218"/>
    </location>
</feature>
<keyword evidence="11" id="KW-1185">Reference proteome</keyword>
<keyword evidence="3" id="KW-1003">Cell membrane</keyword>
<dbReference type="OrthoDB" id="1076133at2"/>
<dbReference type="Pfam" id="PF20730">
    <property type="entry name" value="YetF_N"/>
    <property type="match status" value="1"/>
</dbReference>
<comment type="similarity">
    <text evidence="2">Belongs to the UPF0702 family.</text>
</comment>
<dbReference type="InterPro" id="IPR048454">
    <property type="entry name" value="YetF_N"/>
</dbReference>
<evidence type="ECO:0000259" key="9">
    <source>
        <dbReference type="Pfam" id="PF20730"/>
    </source>
</evidence>
<organism evidence="10 11">
    <name type="scientific">Sporolactobacillus shoreae</name>
    <dbReference type="NCBI Taxonomy" id="1465501"/>
    <lineage>
        <taxon>Bacteria</taxon>
        <taxon>Bacillati</taxon>
        <taxon>Bacillota</taxon>
        <taxon>Bacilli</taxon>
        <taxon>Bacillales</taxon>
        <taxon>Sporolactobacillaceae</taxon>
        <taxon>Sporolactobacillus</taxon>
    </lineage>
</organism>
<name>A0A4Z0GSX9_9BACL</name>
<dbReference type="InterPro" id="IPR023090">
    <property type="entry name" value="UPF0702_alpha/beta_dom_sf"/>
</dbReference>
<evidence type="ECO:0000256" key="4">
    <source>
        <dbReference type="ARBA" id="ARBA00022692"/>
    </source>
</evidence>
<reference evidence="10 11" key="1">
    <citation type="journal article" date="2015" name="Int. J. Syst. Evol. Microbiol.">
        <title>Sporolactobacillus shoreae sp. nov. and Sporolactobacillus spathodeae sp. nov., two spore-forming lactic acid bacteria isolated from tree barks in Thailand.</title>
        <authorList>
            <person name="Thamacharoensuk T."/>
            <person name="Kitahara M."/>
            <person name="Ohkuma M."/>
            <person name="Thongchul N."/>
            <person name="Tanasupawat S."/>
        </authorList>
    </citation>
    <scope>NUCLEOTIDE SEQUENCE [LARGE SCALE GENOMIC DNA]</scope>
    <source>
        <strain evidence="10 11">BK92</strain>
    </source>
</reference>
<keyword evidence="4 7" id="KW-0812">Transmembrane</keyword>
<accession>A0A4Z0GSX9</accession>
<evidence type="ECO:0000259" key="8">
    <source>
        <dbReference type="Pfam" id="PF04239"/>
    </source>
</evidence>
<dbReference type="PANTHER" id="PTHR34582:SF5">
    <property type="entry name" value="UPF0702 TRANSMEMBRANE PROTEIN YETF"/>
    <property type="match status" value="1"/>
</dbReference>
<keyword evidence="6 7" id="KW-0472">Membrane</keyword>
<keyword evidence="5 7" id="KW-1133">Transmembrane helix</keyword>
<dbReference type="Proteomes" id="UP000298347">
    <property type="component" value="Unassembled WGS sequence"/>
</dbReference>
<evidence type="ECO:0000256" key="7">
    <source>
        <dbReference type="SAM" id="Phobius"/>
    </source>
</evidence>
<dbReference type="EMBL" id="SRJD01000001">
    <property type="protein sequence ID" value="TGB00110.1"/>
    <property type="molecule type" value="Genomic_DNA"/>
</dbReference>
<comment type="caution">
    <text evidence="10">The sequence shown here is derived from an EMBL/GenBank/DDBJ whole genome shotgun (WGS) entry which is preliminary data.</text>
</comment>
<evidence type="ECO:0000313" key="10">
    <source>
        <dbReference type="EMBL" id="TGB00110.1"/>
    </source>
</evidence>
<evidence type="ECO:0000313" key="11">
    <source>
        <dbReference type="Proteomes" id="UP000298347"/>
    </source>
</evidence>
<evidence type="ECO:0000256" key="3">
    <source>
        <dbReference type="ARBA" id="ARBA00022475"/>
    </source>
</evidence>
<evidence type="ECO:0000256" key="2">
    <source>
        <dbReference type="ARBA" id="ARBA00006448"/>
    </source>
</evidence>
<protein>
    <submittedName>
        <fullName evidence="10">DUF421 domain-containing protein</fullName>
    </submittedName>
</protein>
<feature type="transmembrane region" description="Helical" evidence="7">
    <location>
        <begin position="6"/>
        <end position="25"/>
    </location>
</feature>